<gene>
    <name evidence="1" type="ORF">B2K_38580</name>
</gene>
<reference evidence="1 2" key="1">
    <citation type="submission" date="2013-06" db="EMBL/GenBank/DDBJ databases">
        <title>Complete genome sequence of Paenibacillus mucilaginosus K02.</title>
        <authorList>
            <person name="Xiao B."/>
            <person name="Sun L."/>
            <person name="Xiao L."/>
            <person name="Lian B."/>
        </authorList>
    </citation>
    <scope>NUCLEOTIDE SEQUENCE [LARGE SCALE GENOMIC DNA]</scope>
    <source>
        <strain evidence="1 2">K02</strain>
    </source>
</reference>
<evidence type="ECO:0000313" key="2">
    <source>
        <dbReference type="Proteomes" id="UP000007392"/>
    </source>
</evidence>
<proteinExistence type="predicted"/>
<dbReference type="EMBL" id="CP003422">
    <property type="protein sequence ID" value="AGN70578.1"/>
    <property type="molecule type" value="Genomic_DNA"/>
</dbReference>
<dbReference type="KEGG" id="pmw:B2K_38580"/>
<protein>
    <submittedName>
        <fullName evidence="1">Uncharacterized protein</fullName>
    </submittedName>
</protein>
<evidence type="ECO:0000313" key="1">
    <source>
        <dbReference type="EMBL" id="AGN70578.1"/>
    </source>
</evidence>
<dbReference type="Proteomes" id="UP000007392">
    <property type="component" value="Chromosome"/>
</dbReference>
<name>R9UMV5_9BACL</name>
<dbReference type="AlphaFoldDB" id="R9UMV5"/>
<organism evidence="1 2">
    <name type="scientific">Paenibacillus mucilaginosus K02</name>
    <dbReference type="NCBI Taxonomy" id="997761"/>
    <lineage>
        <taxon>Bacteria</taxon>
        <taxon>Bacillati</taxon>
        <taxon>Bacillota</taxon>
        <taxon>Bacilli</taxon>
        <taxon>Bacillales</taxon>
        <taxon>Paenibacillaceae</taxon>
        <taxon>Paenibacillus</taxon>
    </lineage>
</organism>
<dbReference type="HOGENOM" id="CLU_3397679_0_0_9"/>
<accession>R9UMV5</accession>
<sequence>MFMDAAPLNEVILIITRLKPFENKLRTPAAK</sequence>